<dbReference type="RefSeq" id="WP_264842527.1">
    <property type="nucleotide sequence ID" value="NZ_AP025628.1"/>
</dbReference>
<accession>A0AA35G987</accession>
<dbReference type="EMBL" id="AP025628">
    <property type="protein sequence ID" value="BDG61895.1"/>
    <property type="molecule type" value="Genomic_DNA"/>
</dbReference>
<keyword evidence="2" id="KW-1185">Reference proteome</keyword>
<name>A0AA35G987_9FIRM</name>
<dbReference type="Proteomes" id="UP001163687">
    <property type="component" value="Chromosome"/>
</dbReference>
<reference evidence="1" key="1">
    <citation type="submission" date="2022-03" db="EMBL/GenBank/DDBJ databases">
        <title>Complete genome sequence of Caldinitratiruptor microaerophilus.</title>
        <authorList>
            <person name="Mukaiyama R."/>
            <person name="Nishiyama T."/>
            <person name="Ueda K."/>
        </authorList>
    </citation>
    <scope>NUCLEOTIDE SEQUENCE</scope>
    <source>
        <strain evidence="1">JCM 16183</strain>
    </source>
</reference>
<dbReference type="KEGG" id="cmic:caldi_29850"/>
<evidence type="ECO:0000313" key="1">
    <source>
        <dbReference type="EMBL" id="BDG61895.1"/>
    </source>
</evidence>
<evidence type="ECO:0000313" key="2">
    <source>
        <dbReference type="Proteomes" id="UP001163687"/>
    </source>
</evidence>
<organism evidence="1 2">
    <name type="scientific">Caldinitratiruptor microaerophilus</name>
    <dbReference type="NCBI Taxonomy" id="671077"/>
    <lineage>
        <taxon>Bacteria</taxon>
        <taxon>Bacillati</taxon>
        <taxon>Bacillota</taxon>
        <taxon>Clostridia</taxon>
        <taxon>Eubacteriales</taxon>
        <taxon>Symbiobacteriaceae</taxon>
        <taxon>Caldinitratiruptor</taxon>
    </lineage>
</organism>
<dbReference type="AlphaFoldDB" id="A0AA35G987"/>
<protein>
    <submittedName>
        <fullName evidence="1">Uncharacterized protein</fullName>
    </submittedName>
</protein>
<sequence>MDRVELIPIEVGNVCSCGEEQALYALAGIRVGRRCLADLVERAIQDPDVWRDLELRGISLGGGGHAGTR</sequence>
<proteinExistence type="predicted"/>
<gene>
    <name evidence="1" type="ORF">caldi_29850</name>
</gene>